<dbReference type="PANTHER" id="PTHR33939:SF1">
    <property type="entry name" value="DUF4371 DOMAIN-CONTAINING PROTEIN"/>
    <property type="match status" value="1"/>
</dbReference>
<dbReference type="GO" id="GO:0003676">
    <property type="term" value="F:nucleic acid binding"/>
    <property type="evidence" value="ECO:0007669"/>
    <property type="project" value="InterPro"/>
</dbReference>
<dbReference type="InterPro" id="IPR036397">
    <property type="entry name" value="RNaseH_sf"/>
</dbReference>
<dbReference type="OrthoDB" id="6742587at2759"/>
<dbReference type="EMBL" id="VTPC01090565">
    <property type="protein sequence ID" value="KAF2883067.1"/>
    <property type="molecule type" value="Genomic_DNA"/>
</dbReference>
<keyword evidence="2" id="KW-1185">Reference proteome</keyword>
<protein>
    <submittedName>
        <fullName evidence="1">Uncharacterized protein</fullName>
    </submittedName>
</protein>
<proteinExistence type="predicted"/>
<dbReference type="PANTHER" id="PTHR33939">
    <property type="entry name" value="PROTEIN CBG22215"/>
    <property type="match status" value="1"/>
</dbReference>
<gene>
    <name evidence="1" type="ORF">ILUMI_23113</name>
</gene>
<evidence type="ECO:0000313" key="2">
    <source>
        <dbReference type="Proteomes" id="UP000801492"/>
    </source>
</evidence>
<comment type="caution">
    <text evidence="1">The sequence shown here is derived from an EMBL/GenBank/DDBJ whole genome shotgun (WGS) entry which is preliminary data.</text>
</comment>
<evidence type="ECO:0000313" key="1">
    <source>
        <dbReference type="EMBL" id="KAF2883067.1"/>
    </source>
</evidence>
<name>A0A8K0CD28_IGNLU</name>
<organism evidence="1 2">
    <name type="scientific">Ignelater luminosus</name>
    <name type="common">Cucubano</name>
    <name type="synonym">Pyrophorus luminosus</name>
    <dbReference type="NCBI Taxonomy" id="2038154"/>
    <lineage>
        <taxon>Eukaryota</taxon>
        <taxon>Metazoa</taxon>
        <taxon>Ecdysozoa</taxon>
        <taxon>Arthropoda</taxon>
        <taxon>Hexapoda</taxon>
        <taxon>Insecta</taxon>
        <taxon>Pterygota</taxon>
        <taxon>Neoptera</taxon>
        <taxon>Endopterygota</taxon>
        <taxon>Coleoptera</taxon>
        <taxon>Polyphaga</taxon>
        <taxon>Elateriformia</taxon>
        <taxon>Elateroidea</taxon>
        <taxon>Elateridae</taxon>
        <taxon>Agrypninae</taxon>
        <taxon>Pyrophorini</taxon>
        <taxon>Ignelater</taxon>
    </lineage>
</organism>
<accession>A0A8K0CD28</accession>
<reference evidence="1" key="1">
    <citation type="submission" date="2019-08" db="EMBL/GenBank/DDBJ databases">
        <title>The genome of the North American firefly Photinus pyralis.</title>
        <authorList>
            <consortium name="Photinus pyralis genome working group"/>
            <person name="Fallon T.R."/>
            <person name="Sander Lower S.E."/>
            <person name="Weng J.-K."/>
        </authorList>
    </citation>
    <scope>NUCLEOTIDE SEQUENCE</scope>
    <source>
        <strain evidence="1">TRF0915ILg1</strain>
        <tissue evidence="1">Whole body</tissue>
    </source>
</reference>
<dbReference type="AlphaFoldDB" id="A0A8K0CD28"/>
<dbReference type="Proteomes" id="UP000801492">
    <property type="component" value="Unassembled WGS sequence"/>
</dbReference>
<dbReference type="Gene3D" id="3.30.420.10">
    <property type="entry name" value="Ribonuclease H-like superfamily/Ribonuclease H"/>
    <property type="match status" value="1"/>
</dbReference>
<sequence>MVLSLLNYFVSEKENGDPLLSLNAIHEGNVRHSWQDSSSRSVKQPIGYEGKCFIVVHAGGEYGFVEDASLLLASKTKLQNYHGEMNGNTFVLCEKYPNTSFNKNQIIDWLKEYNIEFEDGVTKAELLNIVKKNKKEKEYVMDEIIRSYGHEVAHTPPYQRKFNATELIWAHLKQYYDRHIGKEEHDNQAVLNMWNESLQQITTPDIWKNCVRHTNTIIKDWYKVFLEEVENLFE</sequence>